<gene>
    <name evidence="1" type="ORF">GCM10015535_39530</name>
</gene>
<comment type="caution">
    <text evidence="1">The sequence shown here is derived from an EMBL/GenBank/DDBJ whole genome shotgun (WGS) entry which is preliminary data.</text>
</comment>
<dbReference type="EMBL" id="BMTF01000012">
    <property type="protein sequence ID" value="GGV88339.1"/>
    <property type="molecule type" value="Genomic_DNA"/>
</dbReference>
<accession>A0ABQ2W3C2</accession>
<evidence type="ECO:0000313" key="1">
    <source>
        <dbReference type="EMBL" id="GGV88339.1"/>
    </source>
</evidence>
<reference evidence="2" key="1">
    <citation type="journal article" date="2019" name="Int. J. Syst. Evol. Microbiol.">
        <title>The Global Catalogue of Microorganisms (GCM) 10K type strain sequencing project: providing services to taxonomists for standard genome sequencing and annotation.</title>
        <authorList>
            <consortium name="The Broad Institute Genomics Platform"/>
            <consortium name="The Broad Institute Genome Sequencing Center for Infectious Disease"/>
            <person name="Wu L."/>
            <person name="Ma J."/>
        </authorList>
    </citation>
    <scope>NUCLEOTIDE SEQUENCE [LARGE SCALE GENOMIC DNA]</scope>
    <source>
        <strain evidence="2">JCM 4376</strain>
    </source>
</reference>
<keyword evidence="2" id="KW-1185">Reference proteome</keyword>
<dbReference type="RefSeq" id="WP_189545059.1">
    <property type="nucleotide sequence ID" value="NZ_BMTF01000012.1"/>
</dbReference>
<name>A0ABQ2W3C2_9ACTN</name>
<sequence>MNTRHIVITENAADNAAVTRHERFGKLPERIPYQDMVEVKPASPREPARDAYDPEGSWTSFSCLAADLGL</sequence>
<protein>
    <submittedName>
        <fullName evidence="1">Uncharacterized protein</fullName>
    </submittedName>
</protein>
<evidence type="ECO:0000313" key="2">
    <source>
        <dbReference type="Proteomes" id="UP000660675"/>
    </source>
</evidence>
<organism evidence="1 2">
    <name type="scientific">Streptomyces gelaticus</name>
    <dbReference type="NCBI Taxonomy" id="285446"/>
    <lineage>
        <taxon>Bacteria</taxon>
        <taxon>Bacillati</taxon>
        <taxon>Actinomycetota</taxon>
        <taxon>Actinomycetes</taxon>
        <taxon>Kitasatosporales</taxon>
        <taxon>Streptomycetaceae</taxon>
        <taxon>Streptomyces</taxon>
    </lineage>
</organism>
<dbReference type="Proteomes" id="UP000660675">
    <property type="component" value="Unassembled WGS sequence"/>
</dbReference>
<proteinExistence type="predicted"/>